<feature type="compositionally biased region" description="Basic and acidic residues" evidence="1">
    <location>
        <begin position="184"/>
        <end position="193"/>
    </location>
</feature>
<organism evidence="2 3">
    <name type="scientific">Pleurotus eryngii</name>
    <name type="common">Boletus of the steppes</name>
    <dbReference type="NCBI Taxonomy" id="5323"/>
    <lineage>
        <taxon>Eukaryota</taxon>
        <taxon>Fungi</taxon>
        <taxon>Dikarya</taxon>
        <taxon>Basidiomycota</taxon>
        <taxon>Agaricomycotina</taxon>
        <taxon>Agaricomycetes</taxon>
        <taxon>Agaricomycetidae</taxon>
        <taxon>Agaricales</taxon>
        <taxon>Pleurotineae</taxon>
        <taxon>Pleurotaceae</taxon>
        <taxon>Pleurotus</taxon>
    </lineage>
</organism>
<feature type="compositionally biased region" description="Polar residues" evidence="1">
    <location>
        <begin position="429"/>
        <end position="439"/>
    </location>
</feature>
<sequence length="468" mass="52431">MSACLRKRRPAPDVRCERFFDEFERYAVTVNLDDPTKVTYSRKYLGDNDDYRTWSRTAKIHTNDWKAFKNAVYDEYPGSRASEFTSLSELEELIAEYRDQITTAAQLGQKPARLANAKRSISSSERSPTTCRPPVEPILCTLAPEKPQHEAYDLDIAVLHTYNGRSTLSTQDNRRITALAPAEEIQHDNHAIDADNLPPPARIPPDSEDKVNNDETAIPVPHNLDSAPLLPRTTPAPHTTTALAPQNEALGIRREVHRRRHREGIATPLQELNTTIANGYRRQRSRYSSLRLAQGRQIRAIRHKTPANATDIATQAATARMSQRKLAYDAPSTYTPPPPPPPPPSPHIRFPFPSLSPPPPSRNDDLQIRTRHLPTIQRTYSSSPHYPTTSTRHISLNDASRPVREHADNAGPSETMVKRDFQGHGASPFETSHSGSSIDIEQASPSSSFVDDTISSSHHRRAIHCPRP</sequence>
<feature type="compositionally biased region" description="Polar residues" evidence="1">
    <location>
        <begin position="119"/>
        <end position="130"/>
    </location>
</feature>
<keyword evidence="3" id="KW-1185">Reference proteome</keyword>
<feature type="compositionally biased region" description="Low complexity" evidence="1">
    <location>
        <begin position="227"/>
        <end position="245"/>
    </location>
</feature>
<feature type="compositionally biased region" description="Low complexity" evidence="1">
    <location>
        <begin position="378"/>
        <end position="393"/>
    </location>
</feature>
<dbReference type="Proteomes" id="UP000807025">
    <property type="component" value="Unassembled WGS sequence"/>
</dbReference>
<comment type="caution">
    <text evidence="2">The sequence shown here is derived from an EMBL/GenBank/DDBJ whole genome shotgun (WGS) entry which is preliminary data.</text>
</comment>
<feature type="region of interest" description="Disordered" evidence="1">
    <location>
        <begin position="329"/>
        <end position="468"/>
    </location>
</feature>
<proteinExistence type="predicted"/>
<name>A0A9P6D7Y7_PLEER</name>
<evidence type="ECO:0000256" key="1">
    <source>
        <dbReference type="SAM" id="MobiDB-lite"/>
    </source>
</evidence>
<gene>
    <name evidence="2" type="ORF">BDN71DRAFT_1514304</name>
</gene>
<feature type="compositionally biased region" description="Pro residues" evidence="1">
    <location>
        <begin position="334"/>
        <end position="346"/>
    </location>
</feature>
<feature type="region of interest" description="Disordered" evidence="1">
    <location>
        <begin position="108"/>
        <end position="132"/>
    </location>
</feature>
<feature type="compositionally biased region" description="Basic residues" evidence="1">
    <location>
        <begin position="457"/>
        <end position="468"/>
    </location>
</feature>
<protein>
    <submittedName>
        <fullName evidence="2">Uncharacterized protein</fullName>
    </submittedName>
</protein>
<evidence type="ECO:0000313" key="3">
    <source>
        <dbReference type="Proteomes" id="UP000807025"/>
    </source>
</evidence>
<accession>A0A9P6D7Y7</accession>
<dbReference type="EMBL" id="MU154821">
    <property type="protein sequence ID" value="KAF9487104.1"/>
    <property type="molecule type" value="Genomic_DNA"/>
</dbReference>
<reference evidence="2" key="1">
    <citation type="submission" date="2020-11" db="EMBL/GenBank/DDBJ databases">
        <authorList>
            <consortium name="DOE Joint Genome Institute"/>
            <person name="Ahrendt S."/>
            <person name="Riley R."/>
            <person name="Andreopoulos W."/>
            <person name="Labutti K."/>
            <person name="Pangilinan J."/>
            <person name="Ruiz-Duenas F.J."/>
            <person name="Barrasa J.M."/>
            <person name="Sanchez-Garcia M."/>
            <person name="Camarero S."/>
            <person name="Miyauchi S."/>
            <person name="Serrano A."/>
            <person name="Linde D."/>
            <person name="Babiker R."/>
            <person name="Drula E."/>
            <person name="Ayuso-Fernandez I."/>
            <person name="Pacheco R."/>
            <person name="Padilla G."/>
            <person name="Ferreira P."/>
            <person name="Barriuso J."/>
            <person name="Kellner H."/>
            <person name="Castanera R."/>
            <person name="Alfaro M."/>
            <person name="Ramirez L."/>
            <person name="Pisabarro A.G."/>
            <person name="Kuo A."/>
            <person name="Tritt A."/>
            <person name="Lipzen A."/>
            <person name="He G."/>
            <person name="Yan M."/>
            <person name="Ng V."/>
            <person name="Cullen D."/>
            <person name="Martin F."/>
            <person name="Rosso M.-N."/>
            <person name="Henrissat B."/>
            <person name="Hibbett D."/>
            <person name="Martinez A.T."/>
            <person name="Grigoriev I.V."/>
        </authorList>
    </citation>
    <scope>NUCLEOTIDE SEQUENCE</scope>
    <source>
        <strain evidence="2">ATCC 90797</strain>
    </source>
</reference>
<feature type="region of interest" description="Disordered" evidence="1">
    <location>
        <begin position="184"/>
        <end position="250"/>
    </location>
</feature>
<dbReference type="AlphaFoldDB" id="A0A9P6D7Y7"/>
<evidence type="ECO:0000313" key="2">
    <source>
        <dbReference type="EMBL" id="KAF9487104.1"/>
    </source>
</evidence>
<feature type="compositionally biased region" description="Low complexity" evidence="1">
    <location>
        <begin position="444"/>
        <end position="456"/>
    </location>
</feature>